<gene>
    <name evidence="1" type="ORF">ANCDUO_16808</name>
</gene>
<dbReference type="AlphaFoldDB" id="A0A0C2FWX6"/>
<name>A0A0C2FWX6_9BILA</name>
<dbReference type="InterPro" id="IPR035161">
    <property type="entry name" value="DUF5332"/>
</dbReference>
<evidence type="ECO:0000313" key="1">
    <source>
        <dbReference type="EMBL" id="KIH53075.1"/>
    </source>
</evidence>
<protein>
    <submittedName>
        <fullName evidence="1">Uncharacterized protein</fullName>
    </submittedName>
</protein>
<sequence length="65" mass="7496">MSKRMFTIVCQQTGMTSLAHIQYTGTCPRLFNDLADEYVAVKRRINKKFHAAYTYSMCWSGPGRN</sequence>
<dbReference type="EMBL" id="KN742110">
    <property type="protein sequence ID" value="KIH53075.1"/>
    <property type="molecule type" value="Genomic_DNA"/>
</dbReference>
<dbReference type="Pfam" id="PF17266">
    <property type="entry name" value="DUF5332"/>
    <property type="match status" value="1"/>
</dbReference>
<proteinExistence type="predicted"/>
<accession>A0A0C2FWX6</accession>
<dbReference type="Proteomes" id="UP000054047">
    <property type="component" value="Unassembled WGS sequence"/>
</dbReference>
<organism evidence="1 2">
    <name type="scientific">Ancylostoma duodenale</name>
    <dbReference type="NCBI Taxonomy" id="51022"/>
    <lineage>
        <taxon>Eukaryota</taxon>
        <taxon>Metazoa</taxon>
        <taxon>Ecdysozoa</taxon>
        <taxon>Nematoda</taxon>
        <taxon>Chromadorea</taxon>
        <taxon>Rhabditida</taxon>
        <taxon>Rhabditina</taxon>
        <taxon>Rhabditomorpha</taxon>
        <taxon>Strongyloidea</taxon>
        <taxon>Ancylostomatidae</taxon>
        <taxon>Ancylostomatinae</taxon>
        <taxon>Ancylostoma</taxon>
    </lineage>
</organism>
<keyword evidence="2" id="KW-1185">Reference proteome</keyword>
<evidence type="ECO:0000313" key="2">
    <source>
        <dbReference type="Proteomes" id="UP000054047"/>
    </source>
</evidence>
<reference evidence="1 2" key="1">
    <citation type="submission" date="2013-12" db="EMBL/GenBank/DDBJ databases">
        <title>Draft genome of the parsitic nematode Ancylostoma duodenale.</title>
        <authorList>
            <person name="Mitreva M."/>
        </authorList>
    </citation>
    <scope>NUCLEOTIDE SEQUENCE [LARGE SCALE GENOMIC DNA]</scope>
    <source>
        <strain evidence="1 2">Zhejiang</strain>
    </source>
</reference>
<dbReference type="OrthoDB" id="5840377at2759"/>